<dbReference type="SUPFAM" id="SSF54593">
    <property type="entry name" value="Glyoxalase/Bleomycin resistance protein/Dihydroxybiphenyl dioxygenase"/>
    <property type="match status" value="1"/>
</dbReference>
<protein>
    <recommendedName>
        <fullName evidence="3">Bleomycin resistance protein</fullName>
    </recommendedName>
</protein>
<dbReference type="Proteomes" id="UP000887320">
    <property type="component" value="Unassembled WGS sequence"/>
</dbReference>
<reference evidence="1" key="1">
    <citation type="submission" date="2021-07" db="EMBL/GenBank/DDBJ databases">
        <authorList>
            <person name="Fernandez M."/>
            <person name="Pereira P."/>
            <person name="Torres Tejerizo G.A."/>
            <person name="Gonzalez P."/>
            <person name="Agostini E."/>
        </authorList>
    </citation>
    <scope>NUCLEOTIDE SEQUENCE</scope>
    <source>
        <strain evidence="1">SFC 500-1A</strain>
    </source>
</reference>
<dbReference type="RefSeq" id="WP_004722385.1">
    <property type="nucleotide sequence ID" value="NZ_BBRY01000012.1"/>
</dbReference>
<accession>A0A6A1RMY7</accession>
<evidence type="ECO:0000313" key="2">
    <source>
        <dbReference type="Proteomes" id="UP000887320"/>
    </source>
</evidence>
<dbReference type="Gene3D" id="3.10.180.10">
    <property type="entry name" value="2,3-Dihydroxybiphenyl 1,2-Dioxygenase, domain 1"/>
    <property type="match status" value="1"/>
</dbReference>
<sequence length="117" mass="13956">MQDYISANLPAIDFDHTRKFYAFLGFQCDYQSTEWMILSKDSLLVEFFHHPNLNPKESWFSACLRTHVLKDLFHFWQGLDWAQFPEARITEIQYLEEIDMFCVIDPNGSLIRCIQLD</sequence>
<dbReference type="EMBL" id="JAHWXT010000001">
    <property type="protein sequence ID" value="MCF0263458.1"/>
    <property type="molecule type" value="Genomic_DNA"/>
</dbReference>
<comment type="caution">
    <text evidence="1">The sequence shown here is derived from an EMBL/GenBank/DDBJ whole genome shotgun (WGS) entry which is preliminary data.</text>
</comment>
<name>A0A6A1RMY7_ACIGI</name>
<dbReference type="InterPro" id="IPR029068">
    <property type="entry name" value="Glyas_Bleomycin-R_OHBP_Dase"/>
</dbReference>
<proteinExistence type="predicted"/>
<organism evidence="1 2">
    <name type="scientific">Acinetobacter guillouiae</name>
    <name type="common">Acinetobacter genomosp. 11</name>
    <dbReference type="NCBI Taxonomy" id="106649"/>
    <lineage>
        <taxon>Bacteria</taxon>
        <taxon>Pseudomonadati</taxon>
        <taxon>Pseudomonadota</taxon>
        <taxon>Gammaproteobacteria</taxon>
        <taxon>Moraxellales</taxon>
        <taxon>Moraxellaceae</taxon>
        <taxon>Acinetobacter</taxon>
    </lineage>
</organism>
<gene>
    <name evidence="1" type="ORF">KW868_03135</name>
</gene>
<evidence type="ECO:0000313" key="1">
    <source>
        <dbReference type="EMBL" id="MCF0263458.1"/>
    </source>
</evidence>
<dbReference type="AlphaFoldDB" id="A0A6A1RMY7"/>
<evidence type="ECO:0008006" key="3">
    <source>
        <dbReference type="Google" id="ProtNLM"/>
    </source>
</evidence>